<evidence type="ECO:0000259" key="2">
    <source>
        <dbReference type="Pfam" id="PF01434"/>
    </source>
</evidence>
<feature type="domain" description="Peptidase M41" evidence="2">
    <location>
        <begin position="3"/>
        <end position="142"/>
    </location>
</feature>
<proteinExistence type="predicted"/>
<evidence type="ECO:0000313" key="3">
    <source>
        <dbReference type="EMBL" id="KAK4763102.1"/>
    </source>
</evidence>
<dbReference type="SUPFAM" id="SSF140990">
    <property type="entry name" value="FtsH protease domain-like"/>
    <property type="match status" value="1"/>
</dbReference>
<dbReference type="Pfam" id="PF01434">
    <property type="entry name" value="Peptidase_M41"/>
    <property type="match status" value="1"/>
</dbReference>
<name>A0AAN7KG49_TRANT</name>
<dbReference type="Gene3D" id="1.20.58.760">
    <property type="entry name" value="Peptidase M41"/>
    <property type="match status" value="1"/>
</dbReference>
<evidence type="ECO:0000256" key="1">
    <source>
        <dbReference type="ARBA" id="ARBA00022946"/>
    </source>
</evidence>
<protein>
    <recommendedName>
        <fullName evidence="2">Peptidase M41 domain-containing protein</fullName>
    </recommendedName>
</protein>
<gene>
    <name evidence="3" type="ORF">SAY86_008870</name>
</gene>
<dbReference type="InterPro" id="IPR037219">
    <property type="entry name" value="Peptidase_M41-like"/>
</dbReference>
<evidence type="ECO:0000313" key="4">
    <source>
        <dbReference type="Proteomes" id="UP001346149"/>
    </source>
</evidence>
<keyword evidence="1" id="KW-0809">Transit peptide</keyword>
<dbReference type="GO" id="GO:0005524">
    <property type="term" value="F:ATP binding"/>
    <property type="evidence" value="ECO:0007669"/>
    <property type="project" value="InterPro"/>
</dbReference>
<dbReference type="PANTHER" id="PTHR23076">
    <property type="entry name" value="METALLOPROTEASE M41 FTSH"/>
    <property type="match status" value="1"/>
</dbReference>
<dbReference type="GO" id="GO:0009535">
    <property type="term" value="C:chloroplast thylakoid membrane"/>
    <property type="evidence" value="ECO:0007669"/>
    <property type="project" value="TreeGrafter"/>
</dbReference>
<dbReference type="EMBL" id="JAXQNO010000024">
    <property type="protein sequence ID" value="KAK4763102.1"/>
    <property type="molecule type" value="Genomic_DNA"/>
</dbReference>
<accession>A0AAN7KG49</accession>
<dbReference type="InterPro" id="IPR000642">
    <property type="entry name" value="Peptidase_M41"/>
</dbReference>
<reference evidence="3 4" key="1">
    <citation type="journal article" date="2023" name="Hortic Res">
        <title>Pangenome of water caltrop reveals structural variations and asymmetric subgenome divergence after allopolyploidization.</title>
        <authorList>
            <person name="Zhang X."/>
            <person name="Chen Y."/>
            <person name="Wang L."/>
            <person name="Yuan Y."/>
            <person name="Fang M."/>
            <person name="Shi L."/>
            <person name="Lu R."/>
            <person name="Comes H.P."/>
            <person name="Ma Y."/>
            <person name="Chen Y."/>
            <person name="Huang G."/>
            <person name="Zhou Y."/>
            <person name="Zheng Z."/>
            <person name="Qiu Y."/>
        </authorList>
    </citation>
    <scope>NUCLEOTIDE SEQUENCE [LARGE SCALE GENOMIC DNA]</scope>
    <source>
        <strain evidence="3">F231</strain>
    </source>
</reference>
<comment type="caution">
    <text evidence="3">The sequence shown here is derived from an EMBL/GenBank/DDBJ whole genome shotgun (WGS) entry which is preliminary data.</text>
</comment>
<dbReference type="GO" id="GO:0004176">
    <property type="term" value="F:ATP-dependent peptidase activity"/>
    <property type="evidence" value="ECO:0007669"/>
    <property type="project" value="InterPro"/>
</dbReference>
<keyword evidence="4" id="KW-1185">Reference proteome</keyword>
<dbReference type="Proteomes" id="UP001346149">
    <property type="component" value="Unassembled WGS sequence"/>
</dbReference>
<organism evidence="3 4">
    <name type="scientific">Trapa natans</name>
    <name type="common">Water chestnut</name>
    <dbReference type="NCBI Taxonomy" id="22666"/>
    <lineage>
        <taxon>Eukaryota</taxon>
        <taxon>Viridiplantae</taxon>
        <taxon>Streptophyta</taxon>
        <taxon>Embryophyta</taxon>
        <taxon>Tracheophyta</taxon>
        <taxon>Spermatophyta</taxon>
        <taxon>Magnoliopsida</taxon>
        <taxon>eudicotyledons</taxon>
        <taxon>Gunneridae</taxon>
        <taxon>Pentapetalae</taxon>
        <taxon>rosids</taxon>
        <taxon>malvids</taxon>
        <taxon>Myrtales</taxon>
        <taxon>Lythraceae</taxon>
        <taxon>Trapa</taxon>
    </lineage>
</organism>
<dbReference type="PANTHER" id="PTHR23076:SF49">
    <property type="entry name" value="ATP-DEPENDENT ZINC METALLOPROTEASE FTSH 7, CHLOROPLASTIC"/>
    <property type="match status" value="1"/>
</dbReference>
<dbReference type="GO" id="GO:0006508">
    <property type="term" value="P:proteolysis"/>
    <property type="evidence" value="ECO:0007669"/>
    <property type="project" value="InterPro"/>
</dbReference>
<dbReference type="GO" id="GO:0004222">
    <property type="term" value="F:metalloendopeptidase activity"/>
    <property type="evidence" value="ECO:0007669"/>
    <property type="project" value="InterPro"/>
</dbReference>
<sequence length="167" mass="18212">MKEDRYLLFTDELRGRLVTLLGGRAAEQVTYSGRISTGALDDIRRATDVAYKMVAEYGLSRTVGPVSLSALSDRRTNKPAGILASGIDQGSLTRLVQKEVRVLLQSAQKAAISIICANIDVLDGLGARLEENEKVEGEELREWLNSVSVPSELAVFIRGHEEGVLLN</sequence>
<dbReference type="AlphaFoldDB" id="A0AAN7KG49"/>